<accession>A0ABV2I5X2</accession>
<protein>
    <submittedName>
        <fullName evidence="1">Uncharacterized protein</fullName>
    </submittedName>
</protein>
<sequence length="153" mass="16476">MTSERLSERYAPRAAGFLRAVSADGGVIKLNGISTSPDLDFTDAETDAAAAVLEQSQLGKPHLKVGFAVLHRGEEALWLLLHWWLDGGIASHAMWRAGLGTARPEFSPVPAGVLACVWELGVIDFERRAFMDTALSGAPLADYLASRMPRSTV</sequence>
<keyword evidence="2" id="KW-1185">Reference proteome</keyword>
<dbReference type="EMBL" id="JBEPLY010000001">
    <property type="protein sequence ID" value="MET3598154.1"/>
    <property type="molecule type" value="Genomic_DNA"/>
</dbReference>
<proteinExistence type="predicted"/>
<evidence type="ECO:0000313" key="1">
    <source>
        <dbReference type="EMBL" id="MET3598154.1"/>
    </source>
</evidence>
<dbReference type="Proteomes" id="UP001549164">
    <property type="component" value="Unassembled WGS sequence"/>
</dbReference>
<dbReference type="RefSeq" id="WP_354432647.1">
    <property type="nucleotide sequence ID" value="NZ_JBEPLY010000001.1"/>
</dbReference>
<evidence type="ECO:0000313" key="2">
    <source>
        <dbReference type="Proteomes" id="UP001549164"/>
    </source>
</evidence>
<name>A0ABV2I5X2_9HYPH</name>
<reference evidence="1 2" key="1">
    <citation type="submission" date="2024-06" db="EMBL/GenBank/DDBJ databases">
        <title>Genomic Encyclopedia of Type Strains, Phase IV (KMG-IV): sequencing the most valuable type-strain genomes for metagenomic binning, comparative biology and taxonomic classification.</title>
        <authorList>
            <person name="Goeker M."/>
        </authorList>
    </citation>
    <scope>NUCLEOTIDE SEQUENCE [LARGE SCALE GENOMIC DNA]</scope>
    <source>
        <strain evidence="1 2">DSM 28102</strain>
    </source>
</reference>
<comment type="caution">
    <text evidence="1">The sequence shown here is derived from an EMBL/GenBank/DDBJ whole genome shotgun (WGS) entry which is preliminary data.</text>
</comment>
<organism evidence="1 2">
    <name type="scientific">Martelella mangrovi</name>
    <dbReference type="NCBI Taxonomy" id="1397477"/>
    <lineage>
        <taxon>Bacteria</taxon>
        <taxon>Pseudomonadati</taxon>
        <taxon>Pseudomonadota</taxon>
        <taxon>Alphaproteobacteria</taxon>
        <taxon>Hyphomicrobiales</taxon>
        <taxon>Aurantimonadaceae</taxon>
        <taxon>Martelella</taxon>
    </lineage>
</organism>
<gene>
    <name evidence="1" type="ORF">ABID12_000075</name>
</gene>